<dbReference type="Pfam" id="PF01237">
    <property type="entry name" value="Oxysterol_BP"/>
    <property type="match status" value="1"/>
</dbReference>
<reference evidence="1" key="2">
    <citation type="journal article" date="2006" name="PLoS Pathog.">
        <title>New perspectives on host-parasite interplay by comparative transcriptomic and proteomic analyses of Schistosoma japonicum.</title>
        <authorList>
            <person name="Liu F."/>
            <person name="Lu J."/>
            <person name="Hu W."/>
            <person name="Wang S.Y."/>
            <person name="Cui S.J."/>
            <person name="Chi M."/>
            <person name="Yan Q."/>
            <person name="Wang X.R."/>
            <person name="Song H.D."/>
            <person name="Xu X.N."/>
            <person name="Wang J.J."/>
            <person name="Zhang X.L."/>
            <person name="Zhang X."/>
            <person name="Wang Z.Q."/>
            <person name="Xue C.L."/>
            <person name="Brindley P.J."/>
            <person name="McManus D.P."/>
            <person name="Yang P.Y."/>
            <person name="Feng Z."/>
            <person name="Chen Z."/>
            <person name="Han Z.G."/>
        </authorList>
    </citation>
    <scope>NUCLEOTIDE SEQUENCE</scope>
</reference>
<dbReference type="AlphaFoldDB" id="Q5D9Q7"/>
<dbReference type="SUPFAM" id="SSF144000">
    <property type="entry name" value="Oxysterol-binding protein-like"/>
    <property type="match status" value="2"/>
</dbReference>
<dbReference type="EMBL" id="AY815717">
    <property type="protein sequence ID" value="AAW27449.1"/>
    <property type="molecule type" value="mRNA"/>
</dbReference>
<proteinExistence type="evidence at transcript level"/>
<dbReference type="InterPro" id="IPR037239">
    <property type="entry name" value="OSBP_sf"/>
</dbReference>
<protein>
    <submittedName>
        <fullName evidence="1">SJCHGC05787 protein</fullName>
    </submittedName>
</protein>
<dbReference type="InterPro" id="IPR000648">
    <property type="entry name" value="Oxysterol-bd"/>
</dbReference>
<dbReference type="GO" id="GO:0008289">
    <property type="term" value="F:lipid binding"/>
    <property type="evidence" value="ECO:0007669"/>
    <property type="project" value="InterPro"/>
</dbReference>
<organism evidence="1">
    <name type="scientific">Schistosoma japonicum</name>
    <name type="common">Blood fluke</name>
    <dbReference type="NCBI Taxonomy" id="6182"/>
    <lineage>
        <taxon>Eukaryota</taxon>
        <taxon>Metazoa</taxon>
        <taxon>Spiralia</taxon>
        <taxon>Lophotrochozoa</taxon>
        <taxon>Platyhelminthes</taxon>
        <taxon>Trematoda</taxon>
        <taxon>Digenea</taxon>
        <taxon>Strigeidida</taxon>
        <taxon>Schistosomatoidea</taxon>
        <taxon>Schistosomatidae</taxon>
        <taxon>Schistosoma</taxon>
    </lineage>
</organism>
<reference evidence="1" key="1">
    <citation type="submission" date="2004-11" db="EMBL/GenBank/DDBJ databases">
        <title>The full-length cDNA sequences of Schistosoma japonicum genes.</title>
        <authorList>
            <person name="Han Z."/>
        </authorList>
    </citation>
    <scope>NUCLEOTIDE SEQUENCE</scope>
</reference>
<name>Q5D9Q7_SCHJA</name>
<evidence type="ECO:0000313" key="1">
    <source>
        <dbReference type="EMBL" id="AAW27449.1"/>
    </source>
</evidence>
<accession>Q5D9Q7</accession>
<sequence length="119" mass="13984">MEVGRWDEANRAKVQLEELQRHRRRQMAATLAAQSLNSNKQDGLNNIHNKSDSSITEECYNTQPSPSVSNFLDVVDSQHKPLWFTKEIDQITMKETYIFTGKYWEQKLTNDWSMCPQIY</sequence>